<evidence type="ECO:0000256" key="1">
    <source>
        <dbReference type="SAM" id="Phobius"/>
    </source>
</evidence>
<keyword evidence="1" id="KW-0812">Transmembrane</keyword>
<reference evidence="2 3" key="1">
    <citation type="submission" date="2019-08" db="EMBL/GenBank/DDBJ databases">
        <title>Bacillus genomes from the desert of Cuatro Cienegas, Coahuila.</title>
        <authorList>
            <person name="Olmedo-Alvarez G."/>
        </authorList>
    </citation>
    <scope>NUCLEOTIDE SEQUENCE [LARGE SCALE GENOMIC DNA]</scope>
    <source>
        <strain evidence="2 3">CH128b_4D</strain>
    </source>
</reference>
<gene>
    <name evidence="2" type="ORF">FZC84_21280</name>
</gene>
<keyword evidence="1" id="KW-1133">Transmembrane helix</keyword>
<proteinExistence type="predicted"/>
<keyword evidence="1" id="KW-0472">Membrane</keyword>
<dbReference type="RefSeq" id="WP_148955198.1">
    <property type="nucleotide sequence ID" value="NZ_VTEG01000028.1"/>
</dbReference>
<dbReference type="AlphaFoldDB" id="A0A5D4M2M6"/>
<sequence length="70" mass="8073">MKERLRNPVFILAIASLVYQLLGQLNIQIEQSLFEQIVDVLCYGFIGFGVYSTFQSKPKEKPQEPPKELE</sequence>
<dbReference type="EMBL" id="VTEG01000028">
    <property type="protein sequence ID" value="TYR95727.1"/>
    <property type="molecule type" value="Genomic_DNA"/>
</dbReference>
<comment type="caution">
    <text evidence="2">The sequence shown here is derived from an EMBL/GenBank/DDBJ whole genome shotgun (WGS) entry which is preliminary data.</text>
</comment>
<evidence type="ECO:0000313" key="3">
    <source>
        <dbReference type="Proteomes" id="UP000325182"/>
    </source>
</evidence>
<accession>A0A5D4M2M6</accession>
<feature type="transmembrane region" description="Helical" evidence="1">
    <location>
        <begin position="33"/>
        <end position="54"/>
    </location>
</feature>
<dbReference type="Proteomes" id="UP000325182">
    <property type="component" value="Unassembled WGS sequence"/>
</dbReference>
<organism evidence="2 3">
    <name type="scientific">Rossellomorea vietnamensis</name>
    <dbReference type="NCBI Taxonomy" id="218284"/>
    <lineage>
        <taxon>Bacteria</taxon>
        <taxon>Bacillati</taxon>
        <taxon>Bacillota</taxon>
        <taxon>Bacilli</taxon>
        <taxon>Bacillales</taxon>
        <taxon>Bacillaceae</taxon>
        <taxon>Rossellomorea</taxon>
    </lineage>
</organism>
<protein>
    <submittedName>
        <fullName evidence="2">Uncharacterized protein</fullName>
    </submittedName>
</protein>
<evidence type="ECO:0000313" key="2">
    <source>
        <dbReference type="EMBL" id="TYR95727.1"/>
    </source>
</evidence>
<name>A0A5D4M2M6_9BACI</name>